<protein>
    <recommendedName>
        <fullName evidence="1">UPF0033 domain-containing protein</fullName>
    </recommendedName>
</protein>
<name>A0A0V1G7U7_9BILA</name>
<comment type="caution">
    <text evidence="2">The sequence shown here is derived from an EMBL/GenBank/DDBJ whole genome shotgun (WGS) entry which is preliminary data.</text>
</comment>
<gene>
    <name evidence="2" type="ORF">T11_4016</name>
</gene>
<reference evidence="2 3" key="1">
    <citation type="submission" date="2015-01" db="EMBL/GenBank/DDBJ databases">
        <title>Evolution of Trichinella species and genotypes.</title>
        <authorList>
            <person name="Korhonen P.K."/>
            <person name="Edoardo P."/>
            <person name="Giuseppe L.R."/>
            <person name="Gasser R.B."/>
        </authorList>
    </citation>
    <scope>NUCLEOTIDE SEQUENCE [LARGE SCALE GENOMIC DNA]</scope>
    <source>
        <strain evidence="2">ISS1029</strain>
    </source>
</reference>
<dbReference type="InterPro" id="IPR001455">
    <property type="entry name" value="TusA-like"/>
</dbReference>
<evidence type="ECO:0000259" key="1">
    <source>
        <dbReference type="PROSITE" id="PS01148"/>
    </source>
</evidence>
<dbReference type="EMBL" id="JYDP01005125">
    <property type="protein sequence ID" value="KRY94375.1"/>
    <property type="molecule type" value="Genomic_DNA"/>
</dbReference>
<evidence type="ECO:0000313" key="3">
    <source>
        <dbReference type="Proteomes" id="UP000055024"/>
    </source>
</evidence>
<dbReference type="PROSITE" id="PS01148">
    <property type="entry name" value="UPF0033"/>
    <property type="match status" value="1"/>
</dbReference>
<evidence type="ECO:0000313" key="2">
    <source>
        <dbReference type="EMBL" id="KRY94375.1"/>
    </source>
</evidence>
<feature type="domain" description="UPF0033" evidence="1">
    <location>
        <begin position="7"/>
        <end position="31"/>
    </location>
</feature>
<dbReference type="AlphaFoldDB" id="A0A0V1G7U7"/>
<dbReference type="OrthoDB" id="10369743at2759"/>
<keyword evidence="3" id="KW-1185">Reference proteome</keyword>
<accession>A0A0V1G7U7</accession>
<organism evidence="2 3">
    <name type="scientific">Trichinella zimbabwensis</name>
    <dbReference type="NCBI Taxonomy" id="268475"/>
    <lineage>
        <taxon>Eukaryota</taxon>
        <taxon>Metazoa</taxon>
        <taxon>Ecdysozoa</taxon>
        <taxon>Nematoda</taxon>
        <taxon>Enoplea</taxon>
        <taxon>Dorylaimia</taxon>
        <taxon>Trichinellida</taxon>
        <taxon>Trichinellidae</taxon>
        <taxon>Trichinella</taxon>
    </lineage>
</organism>
<proteinExistence type="predicted"/>
<dbReference type="Proteomes" id="UP000055024">
    <property type="component" value="Unassembled WGS sequence"/>
</dbReference>
<sequence>MINYCVVESLTPNCPLPVFSKYLEKYASRSGAVTFIVFRTLFRID</sequence>